<keyword evidence="4" id="KW-0282">Flagellum</keyword>
<evidence type="ECO:0000313" key="4">
    <source>
        <dbReference type="EMBL" id="AJG24711.1"/>
    </source>
</evidence>
<keyword evidence="1" id="KW-0547">Nucleotide-binding</keyword>
<dbReference type="Proteomes" id="UP000031843">
    <property type="component" value="Chromosome secondary"/>
</dbReference>
<dbReference type="STRING" id="68895.RR42_s3130"/>
<gene>
    <name evidence="4" type="ORF">RR42_s3130</name>
</gene>
<protein>
    <submittedName>
        <fullName evidence="4">Flagellar synthesis regulator FleN</fullName>
    </submittedName>
</protein>
<dbReference type="SUPFAM" id="SSF52540">
    <property type="entry name" value="P-loop containing nucleoside triphosphate hydrolases"/>
    <property type="match status" value="1"/>
</dbReference>
<keyword evidence="2" id="KW-0067">ATP-binding</keyword>
<dbReference type="RefSeq" id="WP_173430744.1">
    <property type="nucleotide sequence ID" value="NZ_CP010537.1"/>
</dbReference>
<dbReference type="KEGG" id="cbw:RR42_s3130"/>
<dbReference type="InterPro" id="IPR002586">
    <property type="entry name" value="CobQ/CobB/MinD/ParA_Nub-bd_dom"/>
</dbReference>
<evidence type="ECO:0000259" key="3">
    <source>
        <dbReference type="Pfam" id="PF01656"/>
    </source>
</evidence>
<dbReference type="GO" id="GO:0016887">
    <property type="term" value="F:ATP hydrolysis activity"/>
    <property type="evidence" value="ECO:0007669"/>
    <property type="project" value="TreeGrafter"/>
</dbReference>
<keyword evidence="5" id="KW-1185">Reference proteome</keyword>
<dbReference type="InterPro" id="IPR027417">
    <property type="entry name" value="P-loop_NTPase"/>
</dbReference>
<feature type="domain" description="CobQ/CobB/MinD/ParA nucleotide binding" evidence="3">
    <location>
        <begin position="24"/>
        <end position="123"/>
    </location>
</feature>
<dbReference type="EMBL" id="CP010537">
    <property type="protein sequence ID" value="AJG24711.1"/>
    <property type="molecule type" value="Genomic_DNA"/>
</dbReference>
<dbReference type="GO" id="GO:0005829">
    <property type="term" value="C:cytosol"/>
    <property type="evidence" value="ECO:0007669"/>
    <property type="project" value="TreeGrafter"/>
</dbReference>
<evidence type="ECO:0000256" key="1">
    <source>
        <dbReference type="ARBA" id="ARBA00022741"/>
    </source>
</evidence>
<dbReference type="GO" id="GO:0051782">
    <property type="term" value="P:negative regulation of cell division"/>
    <property type="evidence" value="ECO:0007669"/>
    <property type="project" value="TreeGrafter"/>
</dbReference>
<evidence type="ECO:0000256" key="2">
    <source>
        <dbReference type="ARBA" id="ARBA00022840"/>
    </source>
</evidence>
<dbReference type="InterPro" id="IPR050625">
    <property type="entry name" value="ParA/MinD_ATPase"/>
</dbReference>
<dbReference type="Pfam" id="PF01656">
    <property type="entry name" value="CbiA"/>
    <property type="match status" value="1"/>
</dbReference>
<dbReference type="PANTHER" id="PTHR43384">
    <property type="entry name" value="SEPTUM SITE-DETERMINING PROTEIN MIND HOMOLOG, CHLOROPLASTIC-RELATED"/>
    <property type="match status" value="1"/>
</dbReference>
<dbReference type="PANTHER" id="PTHR43384:SF6">
    <property type="entry name" value="SEPTUM SITE-DETERMINING PROTEIN MIND HOMOLOG, CHLOROPLASTIC"/>
    <property type="match status" value="1"/>
</dbReference>
<keyword evidence="4" id="KW-0969">Cilium</keyword>
<organism evidence="4 5">
    <name type="scientific">Cupriavidus basilensis</name>
    <dbReference type="NCBI Taxonomy" id="68895"/>
    <lineage>
        <taxon>Bacteria</taxon>
        <taxon>Pseudomonadati</taxon>
        <taxon>Pseudomonadota</taxon>
        <taxon>Betaproteobacteria</taxon>
        <taxon>Burkholderiales</taxon>
        <taxon>Burkholderiaceae</taxon>
        <taxon>Cupriavidus</taxon>
    </lineage>
</organism>
<dbReference type="GO" id="GO:0009898">
    <property type="term" value="C:cytoplasmic side of plasma membrane"/>
    <property type="evidence" value="ECO:0007669"/>
    <property type="project" value="TreeGrafter"/>
</dbReference>
<reference evidence="4 5" key="1">
    <citation type="journal article" date="2015" name="Genome Announc.">
        <title>Complete Genome Sequence of Cupriavidus basilensis 4G11, Isolated from the Oak Ridge Field Research Center Site.</title>
        <authorList>
            <person name="Ray J."/>
            <person name="Waters R.J."/>
            <person name="Skerker J.M."/>
            <person name="Kuehl J.V."/>
            <person name="Price M.N."/>
            <person name="Huang J."/>
            <person name="Chakraborty R."/>
            <person name="Arkin A.P."/>
            <person name="Deutschbauer A."/>
        </authorList>
    </citation>
    <scope>NUCLEOTIDE SEQUENCE [LARGE SCALE GENOMIC DNA]</scope>
    <source>
        <strain evidence="4">4G11</strain>
    </source>
</reference>
<dbReference type="AlphaFoldDB" id="A0A0C4YW41"/>
<keyword evidence="4" id="KW-0966">Cell projection</keyword>
<name>A0A0C4YW41_9BURK</name>
<dbReference type="GO" id="GO:0005524">
    <property type="term" value="F:ATP binding"/>
    <property type="evidence" value="ECO:0007669"/>
    <property type="project" value="UniProtKB-KW"/>
</dbReference>
<dbReference type="Gene3D" id="3.40.50.300">
    <property type="entry name" value="P-loop containing nucleotide triphosphate hydrolases"/>
    <property type="match status" value="1"/>
</dbReference>
<sequence length="272" mass="27586">MNSLASDQAESLRRMLAPRATRRIAVVASDAGAGATTVALGLANALALQGERVLLVDEDRFGARATRLAGAMPEGTLAAVLGGAVTLDAALGKRPAGTIAVLPGSPQANGDLQLLKSFRTVLSDARSDADGGLSQMAGAAHNLIVVLRAEPASIKAAYACIKQLNHLYACRRFHLVINAAAGDAAASAVLGNLARTASQYLGVEASPAGSLPHDPLVERSTALGRCVVEAFPAAPATAALRRIATGIASWPMSADPRSTLSVPMAPTATALA</sequence>
<evidence type="ECO:0000313" key="5">
    <source>
        <dbReference type="Proteomes" id="UP000031843"/>
    </source>
</evidence>
<accession>A0A0C4YW41</accession>
<proteinExistence type="predicted"/>